<keyword evidence="2" id="KW-0378">Hydrolase</keyword>
<evidence type="ECO:0000313" key="6">
    <source>
        <dbReference type="Proteomes" id="UP001497497"/>
    </source>
</evidence>
<reference evidence="5 6" key="1">
    <citation type="submission" date="2024-04" db="EMBL/GenBank/DDBJ databases">
        <authorList>
            <consortium name="Genoscope - CEA"/>
            <person name="William W."/>
        </authorList>
    </citation>
    <scope>NUCLEOTIDE SEQUENCE [LARGE SCALE GENOMIC DNA]</scope>
</reference>
<dbReference type="PANTHER" id="PTHR23044:SF61">
    <property type="entry name" value="3'-5' EXORIBONUCLEASE 1-RELATED"/>
    <property type="match status" value="1"/>
</dbReference>
<keyword evidence="3" id="KW-0269">Exonuclease</keyword>
<dbReference type="SMART" id="SM00479">
    <property type="entry name" value="EXOIII"/>
    <property type="match status" value="1"/>
</dbReference>
<dbReference type="Pfam" id="PF00929">
    <property type="entry name" value="RNase_T"/>
    <property type="match status" value="1"/>
</dbReference>
<evidence type="ECO:0000256" key="2">
    <source>
        <dbReference type="ARBA" id="ARBA00022801"/>
    </source>
</evidence>
<dbReference type="GO" id="GO:0003676">
    <property type="term" value="F:nucleic acid binding"/>
    <property type="evidence" value="ECO:0007669"/>
    <property type="project" value="InterPro"/>
</dbReference>
<comment type="caution">
    <text evidence="5">The sequence shown here is derived from an EMBL/GenBank/DDBJ whole genome shotgun (WGS) entry which is preliminary data.</text>
</comment>
<dbReference type="InterPro" id="IPR036397">
    <property type="entry name" value="RNaseH_sf"/>
</dbReference>
<dbReference type="PANTHER" id="PTHR23044">
    <property type="entry name" value="3'-5' EXONUCLEASE ERI1-RELATED"/>
    <property type="match status" value="1"/>
</dbReference>
<dbReference type="InterPro" id="IPR013520">
    <property type="entry name" value="Ribonucl_H"/>
</dbReference>
<evidence type="ECO:0000256" key="1">
    <source>
        <dbReference type="ARBA" id="ARBA00022722"/>
    </source>
</evidence>
<gene>
    <name evidence="5" type="ORF">GSLYS_00010330001</name>
</gene>
<evidence type="ECO:0000256" key="3">
    <source>
        <dbReference type="ARBA" id="ARBA00022839"/>
    </source>
</evidence>
<protein>
    <recommendedName>
        <fullName evidence="4">Exonuclease domain-containing protein</fullName>
    </recommendedName>
</protein>
<dbReference type="EMBL" id="CAXITT010000229">
    <property type="protein sequence ID" value="CAL1536417.1"/>
    <property type="molecule type" value="Genomic_DNA"/>
</dbReference>
<dbReference type="CDD" id="cd06133">
    <property type="entry name" value="ERI-1_3'hExo_like"/>
    <property type="match status" value="1"/>
</dbReference>
<evidence type="ECO:0000313" key="5">
    <source>
        <dbReference type="EMBL" id="CAL1536417.1"/>
    </source>
</evidence>
<keyword evidence="1" id="KW-0540">Nuclease</keyword>
<dbReference type="InterPro" id="IPR012337">
    <property type="entry name" value="RNaseH-like_sf"/>
</dbReference>
<dbReference type="Gene3D" id="3.30.420.10">
    <property type="entry name" value="Ribonuclease H-like superfamily/Ribonuclease H"/>
    <property type="match status" value="1"/>
</dbReference>
<dbReference type="SUPFAM" id="SSF53098">
    <property type="entry name" value="Ribonuclease H-like"/>
    <property type="match status" value="1"/>
</dbReference>
<dbReference type="GO" id="GO:0000175">
    <property type="term" value="F:3'-5'-RNA exonuclease activity"/>
    <property type="evidence" value="ECO:0007669"/>
    <property type="project" value="InterPro"/>
</dbReference>
<dbReference type="AlphaFoldDB" id="A0AAV2HQP4"/>
<accession>A0AAV2HQP4</accession>
<sequence length="361" mass="41980">MNAELFFHVKCARLLLNDFMKFNSKAICCDRRKILVNCRLTPTHFNFKYFSSCSKANKLDLFERGRLQLIKSLQQERLSRYLSLSTCHHRHHYSQSHAVDLDLVFSKDSSSKFTFRQERKNYSICNINKTKLLQYTKQELFLRMSATAKLDFTSSSNSHSKEQIYDFFLVLDFEATCDDKAQPNPQEIIEFPVLKVNAKTKKIDSVFHKYVLPQYHPQLTPFCTELTGIIQSMVDNQQHLPETLQSFHQWMESEGLLDPDIKSIFVICGDWDLKSMLPKQCAVLDLAARQYFKQWINIKKSYAEMTGTFPKGMMVMLRDLNIKHVGRHHSGIDDCQNIANVLIAMMQKGFVFKQNGSAGRL</sequence>
<dbReference type="InterPro" id="IPR047201">
    <property type="entry name" value="ERI-1_3'hExo-like"/>
</dbReference>
<feature type="domain" description="Exonuclease" evidence="4">
    <location>
        <begin position="167"/>
        <end position="351"/>
    </location>
</feature>
<organism evidence="5 6">
    <name type="scientific">Lymnaea stagnalis</name>
    <name type="common">Great pond snail</name>
    <name type="synonym">Helix stagnalis</name>
    <dbReference type="NCBI Taxonomy" id="6523"/>
    <lineage>
        <taxon>Eukaryota</taxon>
        <taxon>Metazoa</taxon>
        <taxon>Spiralia</taxon>
        <taxon>Lophotrochozoa</taxon>
        <taxon>Mollusca</taxon>
        <taxon>Gastropoda</taxon>
        <taxon>Heterobranchia</taxon>
        <taxon>Euthyneura</taxon>
        <taxon>Panpulmonata</taxon>
        <taxon>Hygrophila</taxon>
        <taxon>Lymnaeoidea</taxon>
        <taxon>Lymnaeidae</taxon>
        <taxon>Lymnaea</taxon>
    </lineage>
</organism>
<name>A0AAV2HQP4_LYMST</name>
<evidence type="ECO:0000259" key="4">
    <source>
        <dbReference type="SMART" id="SM00479"/>
    </source>
</evidence>
<dbReference type="InterPro" id="IPR051274">
    <property type="entry name" value="3-5_Exoribonuclease"/>
</dbReference>
<dbReference type="Proteomes" id="UP001497497">
    <property type="component" value="Unassembled WGS sequence"/>
</dbReference>
<keyword evidence="6" id="KW-1185">Reference proteome</keyword>
<proteinExistence type="predicted"/>